<keyword evidence="2" id="KW-1185">Reference proteome</keyword>
<comment type="caution">
    <text evidence="1">The sequence shown here is derived from an EMBL/GenBank/DDBJ whole genome shotgun (WGS) entry which is preliminary data.</text>
</comment>
<proteinExistence type="predicted"/>
<evidence type="ECO:0000313" key="2">
    <source>
        <dbReference type="Proteomes" id="UP001221898"/>
    </source>
</evidence>
<dbReference type="AlphaFoldDB" id="A0AAD7SY38"/>
<dbReference type="Proteomes" id="UP001221898">
    <property type="component" value="Unassembled WGS sequence"/>
</dbReference>
<dbReference type="EMBL" id="JAINUG010000026">
    <property type="protein sequence ID" value="KAJ8410448.1"/>
    <property type="molecule type" value="Genomic_DNA"/>
</dbReference>
<protein>
    <submittedName>
        <fullName evidence="1">Uncharacterized protein</fullName>
    </submittedName>
</protein>
<accession>A0AAD7SY38</accession>
<evidence type="ECO:0000313" key="1">
    <source>
        <dbReference type="EMBL" id="KAJ8410448.1"/>
    </source>
</evidence>
<gene>
    <name evidence="1" type="ORF">AAFF_G00193520</name>
</gene>
<name>A0AAD7SY38_9TELE</name>
<organism evidence="1 2">
    <name type="scientific">Aldrovandia affinis</name>
    <dbReference type="NCBI Taxonomy" id="143900"/>
    <lineage>
        <taxon>Eukaryota</taxon>
        <taxon>Metazoa</taxon>
        <taxon>Chordata</taxon>
        <taxon>Craniata</taxon>
        <taxon>Vertebrata</taxon>
        <taxon>Euteleostomi</taxon>
        <taxon>Actinopterygii</taxon>
        <taxon>Neopterygii</taxon>
        <taxon>Teleostei</taxon>
        <taxon>Notacanthiformes</taxon>
        <taxon>Halosauridae</taxon>
        <taxon>Aldrovandia</taxon>
    </lineage>
</organism>
<sequence>MIIDPQPQSDCVRDRLASGDLTRVTPAVAGIGSGCLSLGWLWRWQFRATETATVASETVLINVSMNAGHFSTSSPLSWAMYLMRKGRNSNALFVGGRRWLNSSEINGARPHLWLNRGQDPGW</sequence>
<reference evidence="1" key="1">
    <citation type="journal article" date="2023" name="Science">
        <title>Genome structures resolve the early diversification of teleost fishes.</title>
        <authorList>
            <person name="Parey E."/>
            <person name="Louis A."/>
            <person name="Montfort J."/>
            <person name="Bouchez O."/>
            <person name="Roques C."/>
            <person name="Iampietro C."/>
            <person name="Lluch J."/>
            <person name="Castinel A."/>
            <person name="Donnadieu C."/>
            <person name="Desvignes T."/>
            <person name="Floi Bucao C."/>
            <person name="Jouanno E."/>
            <person name="Wen M."/>
            <person name="Mejri S."/>
            <person name="Dirks R."/>
            <person name="Jansen H."/>
            <person name="Henkel C."/>
            <person name="Chen W.J."/>
            <person name="Zahm M."/>
            <person name="Cabau C."/>
            <person name="Klopp C."/>
            <person name="Thompson A.W."/>
            <person name="Robinson-Rechavi M."/>
            <person name="Braasch I."/>
            <person name="Lecointre G."/>
            <person name="Bobe J."/>
            <person name="Postlethwait J.H."/>
            <person name="Berthelot C."/>
            <person name="Roest Crollius H."/>
            <person name="Guiguen Y."/>
        </authorList>
    </citation>
    <scope>NUCLEOTIDE SEQUENCE</scope>
    <source>
        <strain evidence="1">NC1722</strain>
    </source>
</reference>